<gene>
    <name evidence="2" type="ORF">Prudu_008461</name>
</gene>
<name>A0A4Y1R4G4_PRUDU</name>
<evidence type="ECO:0000313" key="2">
    <source>
        <dbReference type="EMBL" id="BBG98934.1"/>
    </source>
</evidence>
<accession>A0A4Y1R4G4</accession>
<protein>
    <submittedName>
        <fullName evidence="2">Aldose 1-epimerase family protein</fullName>
    </submittedName>
</protein>
<dbReference type="AlphaFoldDB" id="A0A4Y1R4G4"/>
<evidence type="ECO:0000256" key="1">
    <source>
        <dbReference type="SAM" id="MobiDB-lite"/>
    </source>
</evidence>
<feature type="region of interest" description="Disordered" evidence="1">
    <location>
        <begin position="1"/>
        <end position="87"/>
    </location>
</feature>
<sequence length="155" mass="17492">MHLSAAKGVRRHGVDPNQSRNEEVMRPPRLQTAPPATTLGADLRDRSQMNHDRTPNNPRPSAAASVAGVGRKKPWKPTVRHELPAARSPPFLNQISRVRYQEPDRILKGDLRGIEAVEVRGIHHRANHSFCAKGRFCRIFGRSLRKFKEKLKSEG</sequence>
<feature type="compositionally biased region" description="Basic and acidic residues" evidence="1">
    <location>
        <begin position="42"/>
        <end position="54"/>
    </location>
</feature>
<organism evidence="2">
    <name type="scientific">Prunus dulcis</name>
    <name type="common">Almond</name>
    <name type="synonym">Amygdalus dulcis</name>
    <dbReference type="NCBI Taxonomy" id="3755"/>
    <lineage>
        <taxon>Eukaryota</taxon>
        <taxon>Viridiplantae</taxon>
        <taxon>Streptophyta</taxon>
        <taxon>Embryophyta</taxon>
        <taxon>Tracheophyta</taxon>
        <taxon>Spermatophyta</taxon>
        <taxon>Magnoliopsida</taxon>
        <taxon>eudicotyledons</taxon>
        <taxon>Gunneridae</taxon>
        <taxon>Pentapetalae</taxon>
        <taxon>rosids</taxon>
        <taxon>fabids</taxon>
        <taxon>Rosales</taxon>
        <taxon>Rosaceae</taxon>
        <taxon>Amygdaloideae</taxon>
        <taxon>Amygdaleae</taxon>
        <taxon>Prunus</taxon>
    </lineage>
</organism>
<reference evidence="2" key="1">
    <citation type="journal article" date="2019" name="Science">
        <title>Mutation of a bHLH transcription factor allowed almond domestication.</title>
        <authorList>
            <person name="Sanchez-Perez R."/>
            <person name="Pavan S."/>
            <person name="Mazzeo R."/>
            <person name="Moldovan C."/>
            <person name="Aiese Cigliano R."/>
            <person name="Del Cueto J."/>
            <person name="Ricciardi F."/>
            <person name="Lotti C."/>
            <person name="Ricciardi L."/>
            <person name="Dicenta F."/>
            <person name="Lopez-Marques R.L."/>
            <person name="Lindberg Moller B."/>
        </authorList>
    </citation>
    <scope>NUCLEOTIDE SEQUENCE</scope>
</reference>
<dbReference type="EMBL" id="AP019299">
    <property type="protein sequence ID" value="BBG98934.1"/>
    <property type="molecule type" value="Genomic_DNA"/>
</dbReference>
<proteinExistence type="predicted"/>